<organism evidence="2 3">
    <name type="scientific">Rhizobium lusitanum</name>
    <dbReference type="NCBI Taxonomy" id="293958"/>
    <lineage>
        <taxon>Bacteria</taxon>
        <taxon>Pseudomonadati</taxon>
        <taxon>Pseudomonadota</taxon>
        <taxon>Alphaproteobacteria</taxon>
        <taxon>Hyphomicrobiales</taxon>
        <taxon>Rhizobiaceae</taxon>
        <taxon>Rhizobium/Agrobacterium group</taxon>
        <taxon>Rhizobium</taxon>
    </lineage>
</organism>
<keyword evidence="1" id="KW-1133">Transmembrane helix</keyword>
<sequence length="69" mass="8081">MSDDFTTMATYFSVSLLLGLAFGILVKIFGSSELFRWRFPKISDDSDQRTDEGDQHNLDHFRNFRPKDF</sequence>
<dbReference type="RefSeq" id="WP_092574022.1">
    <property type="nucleotide sequence ID" value="NZ_FMAF01000006.1"/>
</dbReference>
<reference evidence="2 3" key="1">
    <citation type="submission" date="2016-08" db="EMBL/GenBank/DDBJ databases">
        <authorList>
            <person name="Seilhamer J.J."/>
        </authorList>
    </citation>
    <scope>NUCLEOTIDE SEQUENCE [LARGE SCALE GENOMIC DNA]</scope>
    <source>
        <strain evidence="2 3">P1-7</strain>
    </source>
</reference>
<keyword evidence="1" id="KW-0812">Transmembrane</keyword>
<dbReference type="EMBL" id="FMAF01000006">
    <property type="protein sequence ID" value="SCB30501.1"/>
    <property type="molecule type" value="Genomic_DNA"/>
</dbReference>
<evidence type="ECO:0000256" key="1">
    <source>
        <dbReference type="SAM" id="Phobius"/>
    </source>
</evidence>
<proteinExistence type="predicted"/>
<name>A0A1C3VRT3_9HYPH</name>
<keyword evidence="1" id="KW-0472">Membrane</keyword>
<gene>
    <name evidence="2" type="ORF">GA0061101_106117</name>
</gene>
<evidence type="ECO:0000313" key="3">
    <source>
        <dbReference type="Proteomes" id="UP000199205"/>
    </source>
</evidence>
<evidence type="ECO:0000313" key="2">
    <source>
        <dbReference type="EMBL" id="SCB30501.1"/>
    </source>
</evidence>
<protein>
    <submittedName>
        <fullName evidence="2">Uncharacterized protein</fullName>
    </submittedName>
</protein>
<accession>A0A1C3VRT3</accession>
<feature type="transmembrane region" description="Helical" evidence="1">
    <location>
        <begin position="12"/>
        <end position="30"/>
    </location>
</feature>
<dbReference type="Proteomes" id="UP000199205">
    <property type="component" value="Unassembled WGS sequence"/>
</dbReference>
<dbReference type="AlphaFoldDB" id="A0A1C3VRT3"/>